<protein>
    <submittedName>
        <fullName evidence="1">Uncharacterized protein</fullName>
    </submittedName>
</protein>
<sequence length="53" mass="5812">MGRGWRSESENVEKSAAAGPLGVTASLVRLGHPITFRGARQLEMRLTPVVYEE</sequence>
<dbReference type="AlphaFoldDB" id="A0A1Q5UQ40"/>
<name>A0A1Q5UQ40_9EURO</name>
<gene>
    <name evidence="1" type="ORF">PENSUB_13949</name>
</gene>
<comment type="caution">
    <text evidence="1">The sequence shown here is derived from an EMBL/GenBank/DDBJ whole genome shotgun (WGS) entry which is preliminary data.</text>
</comment>
<proteinExistence type="predicted"/>
<evidence type="ECO:0000313" key="1">
    <source>
        <dbReference type="EMBL" id="OKP14597.1"/>
    </source>
</evidence>
<accession>A0A1Q5UQ40</accession>
<dbReference type="Proteomes" id="UP000186955">
    <property type="component" value="Unassembled WGS sequence"/>
</dbReference>
<keyword evidence="2" id="KW-1185">Reference proteome</keyword>
<evidence type="ECO:0000313" key="2">
    <source>
        <dbReference type="Proteomes" id="UP000186955"/>
    </source>
</evidence>
<reference evidence="1 2" key="1">
    <citation type="submission" date="2016-10" db="EMBL/GenBank/DDBJ databases">
        <title>Genome sequence of the ascomycete fungus Penicillium subrubescens.</title>
        <authorList>
            <person name="De Vries R.P."/>
            <person name="Peng M."/>
            <person name="Dilokpimol A."/>
            <person name="Hilden K."/>
            <person name="Makela M.R."/>
            <person name="Grigoriev I."/>
            <person name="Riley R."/>
            <person name="Granchi Z."/>
        </authorList>
    </citation>
    <scope>NUCLEOTIDE SEQUENCE [LARGE SCALE GENOMIC DNA]</scope>
    <source>
        <strain evidence="1 2">CBS 132785</strain>
    </source>
</reference>
<dbReference type="EMBL" id="MNBE01000079">
    <property type="protein sequence ID" value="OKP14597.1"/>
    <property type="molecule type" value="Genomic_DNA"/>
</dbReference>
<organism evidence="1 2">
    <name type="scientific">Penicillium subrubescens</name>
    <dbReference type="NCBI Taxonomy" id="1316194"/>
    <lineage>
        <taxon>Eukaryota</taxon>
        <taxon>Fungi</taxon>
        <taxon>Dikarya</taxon>
        <taxon>Ascomycota</taxon>
        <taxon>Pezizomycotina</taxon>
        <taxon>Eurotiomycetes</taxon>
        <taxon>Eurotiomycetidae</taxon>
        <taxon>Eurotiales</taxon>
        <taxon>Aspergillaceae</taxon>
        <taxon>Penicillium</taxon>
    </lineage>
</organism>